<evidence type="ECO:0000313" key="7">
    <source>
        <dbReference type="Proteomes" id="UP000515917"/>
    </source>
</evidence>
<evidence type="ECO:0000256" key="1">
    <source>
        <dbReference type="ARBA" id="ARBA00005709"/>
    </source>
</evidence>
<keyword evidence="3" id="KW-0964">Secreted</keyword>
<evidence type="ECO:0000259" key="5">
    <source>
        <dbReference type="Pfam" id="PF00700"/>
    </source>
</evidence>
<evidence type="ECO:0000256" key="3">
    <source>
        <dbReference type="RuleBase" id="RU362073"/>
    </source>
</evidence>
<gene>
    <name evidence="6" type="ORF">C1H71_10410</name>
</gene>
<dbReference type="Gene3D" id="6.10.10.10">
    <property type="entry name" value="Flagellar export chaperone, C-terminal domain"/>
    <property type="match status" value="1"/>
</dbReference>
<evidence type="ECO:0000259" key="4">
    <source>
        <dbReference type="Pfam" id="PF00669"/>
    </source>
</evidence>
<dbReference type="KEGG" id="ifl:C1H71_10410"/>
<dbReference type="InterPro" id="IPR001492">
    <property type="entry name" value="Flagellin"/>
</dbReference>
<comment type="similarity">
    <text evidence="1 3">Belongs to the bacterial flagellin family.</text>
</comment>
<keyword evidence="2 3" id="KW-0975">Bacterial flagellum</keyword>
<sequence>MRRINQDRKMAISLNTNLTAISTQRNLSTSQSALAISLNRLSSGLRINRAQDDAAGLGISSRMTAQIKGTTQAVRNANDGISMVQTAEGAMGSISDNLQRMRELAVQAANAPVSNSDRKLIDAEVQMLSLEIQRIASSTQFNGIRLLDGSFNSHSFFVGAHSGDAISISHISNMQTTHLGSTGSSFKASISSGATTATLLAGDLLLNASVIGASTQGAAIGQAADSAFAIAAAINASTATSGVSATASTKIISAAASSFTTIAAFNINGVDIGSVTSGSDANSQSTNLANAITGFAAQTGVTATASAGKVTLSAADGRDIEIGLNGTVANATIAAANKTAFLNQTGLAAAMVGQQGTAAVAAQNTFNIAANVGAGAQFSVNGINFTVRNSALASAVVNASNVNLNILGASNNAATVSSALSGAIAMAQGDPLTAAALSAFSAADGGGSVVLNDNTPGASSTGISTTAGSVTRNIAGAALTAASATSNHGTVTVSSSNADGLTIAGAAPEKAGLTAGFTAATAIASIVGITSLNTLTAASAQTAIASLDSALDIVSAARGSMGAYQNRFILAVSNMQTSLESLSASRSRILDADFAAETGSITRENILQKAGTAMLAQANTTPYMVMALLKGAL</sequence>
<dbReference type="Gene3D" id="2.170.280.10">
    <property type="entry name" value="f41 fragment of flagellin, middle domain"/>
    <property type="match status" value="1"/>
</dbReference>
<dbReference type="Proteomes" id="UP000515917">
    <property type="component" value="Chromosome"/>
</dbReference>
<dbReference type="PRINTS" id="PR00207">
    <property type="entry name" value="FLAGELLIN"/>
</dbReference>
<protein>
    <recommendedName>
        <fullName evidence="3">Flagellin</fullName>
    </recommendedName>
</protein>
<dbReference type="Pfam" id="PF00700">
    <property type="entry name" value="Flagellin_C"/>
    <property type="match status" value="1"/>
</dbReference>
<reference evidence="6 7" key="1">
    <citation type="submission" date="2018-01" db="EMBL/GenBank/DDBJ databases">
        <title>Genome sequence of Iodobacter sp. strain PCH194 isolated from Indian Trans-Himalaya.</title>
        <authorList>
            <person name="Kumar V."/>
            <person name="Thakur V."/>
            <person name="Kumar S."/>
            <person name="Singh D."/>
        </authorList>
    </citation>
    <scope>NUCLEOTIDE SEQUENCE [LARGE SCALE GENOMIC DNA]</scope>
    <source>
        <strain evidence="6 7">PCH194</strain>
    </source>
</reference>
<dbReference type="GO" id="GO:0005576">
    <property type="term" value="C:extracellular region"/>
    <property type="evidence" value="ECO:0007669"/>
    <property type="project" value="UniProtKB-SubCell"/>
</dbReference>
<dbReference type="InterPro" id="IPR046358">
    <property type="entry name" value="Flagellin_C"/>
</dbReference>
<evidence type="ECO:0000256" key="2">
    <source>
        <dbReference type="ARBA" id="ARBA00023143"/>
    </source>
</evidence>
<name>A0A7G3G9P5_9NEIS</name>
<dbReference type="PANTHER" id="PTHR42792:SF2">
    <property type="entry name" value="FLAGELLIN"/>
    <property type="match status" value="1"/>
</dbReference>
<dbReference type="GO" id="GO:0005198">
    <property type="term" value="F:structural molecule activity"/>
    <property type="evidence" value="ECO:0007669"/>
    <property type="project" value="UniProtKB-UniRule"/>
</dbReference>
<dbReference type="GO" id="GO:0009288">
    <property type="term" value="C:bacterial-type flagellum"/>
    <property type="evidence" value="ECO:0007669"/>
    <property type="project" value="UniProtKB-SubCell"/>
</dbReference>
<feature type="domain" description="Flagellin C-terminal" evidence="5">
    <location>
        <begin position="545"/>
        <end position="629"/>
    </location>
</feature>
<feature type="domain" description="Flagellin N-terminal" evidence="4">
    <location>
        <begin position="15"/>
        <end position="151"/>
    </location>
</feature>
<dbReference type="Gene3D" id="1.20.1330.10">
    <property type="entry name" value="f41 fragment of flagellin, N-terminal domain"/>
    <property type="match status" value="2"/>
</dbReference>
<organism evidence="6 7">
    <name type="scientific">Iodobacter fluviatilis</name>
    <dbReference type="NCBI Taxonomy" id="537"/>
    <lineage>
        <taxon>Bacteria</taxon>
        <taxon>Pseudomonadati</taxon>
        <taxon>Pseudomonadota</taxon>
        <taxon>Betaproteobacteria</taxon>
        <taxon>Neisseriales</taxon>
        <taxon>Chitinibacteraceae</taxon>
        <taxon>Iodobacter</taxon>
    </lineage>
</organism>
<dbReference type="Gene3D" id="2.30.220.10">
    <property type="entry name" value="f41 fragment of flagellin, C-terminal domain"/>
    <property type="match status" value="1"/>
</dbReference>
<dbReference type="AlphaFoldDB" id="A0A7G3G9P5"/>
<dbReference type="SUPFAM" id="SSF64518">
    <property type="entry name" value="Phase 1 flagellin"/>
    <property type="match status" value="1"/>
</dbReference>
<dbReference type="InterPro" id="IPR042187">
    <property type="entry name" value="Flagellin_C_sub2"/>
</dbReference>
<proteinExistence type="inferred from homology"/>
<comment type="subcellular location">
    <subcellularLocation>
        <location evidence="3">Secreted</location>
    </subcellularLocation>
    <subcellularLocation>
        <location evidence="3">Bacterial flagellum</location>
    </subcellularLocation>
</comment>
<dbReference type="Pfam" id="PF00669">
    <property type="entry name" value="Flagellin_N"/>
    <property type="match status" value="1"/>
</dbReference>
<dbReference type="Gene3D" id="6.10.280.190">
    <property type="match status" value="1"/>
</dbReference>
<accession>A0A7G3G9P5</accession>
<dbReference type="EMBL" id="CP025781">
    <property type="protein sequence ID" value="QBC43919.1"/>
    <property type="molecule type" value="Genomic_DNA"/>
</dbReference>
<dbReference type="PANTHER" id="PTHR42792">
    <property type="entry name" value="FLAGELLIN"/>
    <property type="match status" value="1"/>
</dbReference>
<dbReference type="InterPro" id="IPR001029">
    <property type="entry name" value="Flagellin_N"/>
</dbReference>
<keyword evidence="7" id="KW-1185">Reference proteome</keyword>
<evidence type="ECO:0000313" key="6">
    <source>
        <dbReference type="EMBL" id="QBC43919.1"/>
    </source>
</evidence>
<comment type="function">
    <text evidence="3">Flagellin is the subunit protein which polymerizes to form the filaments of bacterial flagella.</text>
</comment>